<dbReference type="EMBL" id="CP027753">
    <property type="protein sequence ID" value="AZE49375.1"/>
    <property type="molecule type" value="Genomic_DNA"/>
</dbReference>
<dbReference type="SUPFAM" id="SSF56954">
    <property type="entry name" value="Outer membrane efflux proteins (OEP)"/>
    <property type="match status" value="1"/>
</dbReference>
<evidence type="ECO:0000256" key="4">
    <source>
        <dbReference type="ARBA" id="ARBA00022692"/>
    </source>
</evidence>
<protein>
    <submittedName>
        <fullName evidence="9">Multidrug efflux system, outer membrane factor lipoprotein OprM</fullName>
    </submittedName>
</protein>
<organism evidence="9 10">
    <name type="scientific">Pseudomonas chlororaphis</name>
    <dbReference type="NCBI Taxonomy" id="587753"/>
    <lineage>
        <taxon>Bacteria</taxon>
        <taxon>Pseudomonadati</taxon>
        <taxon>Pseudomonadota</taxon>
        <taxon>Gammaproteobacteria</taxon>
        <taxon>Pseudomonadales</taxon>
        <taxon>Pseudomonadaceae</taxon>
        <taxon>Pseudomonas</taxon>
    </lineage>
</organism>
<keyword evidence="5" id="KW-0472">Membrane</keyword>
<evidence type="ECO:0000256" key="5">
    <source>
        <dbReference type="ARBA" id="ARBA00023136"/>
    </source>
</evidence>
<name>A0A3G7TQJ3_9PSED</name>
<evidence type="ECO:0000256" key="8">
    <source>
        <dbReference type="ARBA" id="ARBA00023288"/>
    </source>
</evidence>
<keyword evidence="6" id="KW-0564">Palmitate</keyword>
<comment type="subcellular location">
    <subcellularLocation>
        <location evidence="1">Cell outer membrane</location>
        <topology evidence="1">Lipid-anchor</topology>
    </subcellularLocation>
</comment>
<dbReference type="InterPro" id="IPR003423">
    <property type="entry name" value="OMP_efflux"/>
</dbReference>
<reference evidence="9 10" key="1">
    <citation type="submission" date="2018-03" db="EMBL/GenBank/DDBJ databases">
        <title>Diversity of phytobeneficial traits revealed by whole-genome analysis of worldwide-isolated phenazine-producing Pseudomonas spp.</title>
        <authorList>
            <person name="Biessy A."/>
            <person name="Novinscak A."/>
            <person name="Blom J."/>
            <person name="Leger G."/>
            <person name="Thomashow L.S."/>
            <person name="Cazorla F.M."/>
            <person name="Josic D."/>
            <person name="Filion M."/>
        </authorList>
    </citation>
    <scope>NUCLEOTIDE SEQUENCE [LARGE SCALE GENOMIC DNA]</scope>
    <source>
        <strain evidence="9 10">B25</strain>
    </source>
</reference>
<dbReference type="Proteomes" id="UP000268048">
    <property type="component" value="Chromosome"/>
</dbReference>
<dbReference type="InterPro" id="IPR010131">
    <property type="entry name" value="MdtP/NodT-like"/>
</dbReference>
<evidence type="ECO:0000256" key="7">
    <source>
        <dbReference type="ARBA" id="ARBA00023237"/>
    </source>
</evidence>
<keyword evidence="8 9" id="KW-0449">Lipoprotein</keyword>
<evidence type="ECO:0000313" key="10">
    <source>
        <dbReference type="Proteomes" id="UP000268048"/>
    </source>
</evidence>
<dbReference type="Pfam" id="PF02321">
    <property type="entry name" value="OEP"/>
    <property type="match status" value="1"/>
</dbReference>
<gene>
    <name evidence="9" type="ORF">C4K04_3705</name>
</gene>
<keyword evidence="7" id="KW-0998">Cell outer membrane</keyword>
<evidence type="ECO:0000256" key="3">
    <source>
        <dbReference type="ARBA" id="ARBA00022452"/>
    </source>
</evidence>
<proteinExistence type="inferred from homology"/>
<evidence type="ECO:0000256" key="1">
    <source>
        <dbReference type="ARBA" id="ARBA00004459"/>
    </source>
</evidence>
<dbReference type="Gene3D" id="1.20.1600.10">
    <property type="entry name" value="Outer membrane efflux proteins (OEP)"/>
    <property type="match status" value="1"/>
</dbReference>
<dbReference type="AlphaFoldDB" id="A0A3G7TQJ3"/>
<keyword evidence="3" id="KW-1134">Transmembrane beta strand</keyword>
<dbReference type="PANTHER" id="PTHR30203:SF32">
    <property type="entry name" value="CATION EFFLUX SYSTEM PROTEIN CUSC"/>
    <property type="match status" value="1"/>
</dbReference>
<accession>A0A3G7TQJ3</accession>
<sequence>MPISLRASLDYTKLQKDITIAQYEKSIQTAFQEVADGLAARQTYSDQLDAQRSLVAATQDYYRMAEHRYRTGVDSNLTFLDAQRSLFSAQQGLINDRLAQLIAEVNLYTALGGSWKAQSNPALAQRSP</sequence>
<evidence type="ECO:0000256" key="6">
    <source>
        <dbReference type="ARBA" id="ARBA00023139"/>
    </source>
</evidence>
<keyword evidence="4" id="KW-0812">Transmembrane</keyword>
<evidence type="ECO:0000256" key="2">
    <source>
        <dbReference type="ARBA" id="ARBA00007613"/>
    </source>
</evidence>
<dbReference type="GO" id="GO:0009279">
    <property type="term" value="C:cell outer membrane"/>
    <property type="evidence" value="ECO:0007669"/>
    <property type="project" value="UniProtKB-SubCell"/>
</dbReference>
<comment type="similarity">
    <text evidence="2">Belongs to the outer membrane factor (OMF) (TC 1.B.17) family.</text>
</comment>
<evidence type="ECO:0000313" key="9">
    <source>
        <dbReference type="EMBL" id="AZE49375.1"/>
    </source>
</evidence>
<dbReference type="PANTHER" id="PTHR30203">
    <property type="entry name" value="OUTER MEMBRANE CATION EFFLUX PROTEIN"/>
    <property type="match status" value="1"/>
</dbReference>
<dbReference type="GO" id="GO:0015562">
    <property type="term" value="F:efflux transmembrane transporter activity"/>
    <property type="evidence" value="ECO:0007669"/>
    <property type="project" value="InterPro"/>
</dbReference>